<dbReference type="PANTHER" id="PTHR43668:SF4">
    <property type="entry name" value="ALLANTOINASE"/>
    <property type="match status" value="1"/>
</dbReference>
<sequence>MSGAPMIQHSLYIMLELYKQGLISLEKNAEKSCHNVAILYGIEMRGFIGKGYFADLTLVDLYSPWTVGKENILYKCGWSPLEGQIFQSKVTHRFVNGNLVYENGNFSEFIPGQRLEFN</sequence>
<proteinExistence type="predicted"/>
<dbReference type="InterPro" id="IPR011059">
    <property type="entry name" value="Metal-dep_hydrolase_composite"/>
</dbReference>
<dbReference type="Proteomes" id="UP001600039">
    <property type="component" value="Unassembled WGS sequence"/>
</dbReference>
<comment type="caution">
    <text evidence="1">The sequence shown here is derived from an EMBL/GenBank/DDBJ whole genome shotgun (WGS) entry which is preliminary data.</text>
</comment>
<evidence type="ECO:0008006" key="3">
    <source>
        <dbReference type="Google" id="ProtNLM"/>
    </source>
</evidence>
<evidence type="ECO:0000313" key="1">
    <source>
        <dbReference type="EMBL" id="MFE3849132.1"/>
    </source>
</evidence>
<keyword evidence="2" id="KW-1185">Reference proteome</keyword>
<dbReference type="SUPFAM" id="SSF51338">
    <property type="entry name" value="Composite domain of metallo-dependent hydrolases"/>
    <property type="match status" value="1"/>
</dbReference>
<reference evidence="1 2" key="1">
    <citation type="submission" date="2024-06" db="EMBL/GenBank/DDBJ databases">
        <title>Flavobacterium spp. isolated from glacier.</title>
        <authorList>
            <person name="Han D."/>
        </authorList>
    </citation>
    <scope>NUCLEOTIDE SEQUENCE [LARGE SCALE GENOMIC DNA]</scope>
    <source>
        <strain evidence="1 2">LB3P45</strain>
    </source>
</reference>
<dbReference type="EMBL" id="JBHZQA010000011">
    <property type="protein sequence ID" value="MFE3849132.1"/>
    <property type="molecule type" value="Genomic_DNA"/>
</dbReference>
<gene>
    <name evidence="1" type="ORF">ACFX5D_14265</name>
</gene>
<dbReference type="Gene3D" id="2.30.40.10">
    <property type="entry name" value="Urease, subunit C, domain 1"/>
    <property type="match status" value="1"/>
</dbReference>
<evidence type="ECO:0000313" key="2">
    <source>
        <dbReference type="Proteomes" id="UP001600039"/>
    </source>
</evidence>
<protein>
    <recommendedName>
        <fullName evidence="3">Dihydroorotase</fullName>
    </recommendedName>
</protein>
<accession>A0ABW6HQ38</accession>
<dbReference type="InterPro" id="IPR050138">
    <property type="entry name" value="DHOase/Allantoinase_Hydrolase"/>
</dbReference>
<name>A0ABW6HQ38_9FLAO</name>
<organism evidence="1 2">
    <name type="scientific">Flavobacterium fructosi</name>
    <dbReference type="NCBI Taxonomy" id="3230416"/>
    <lineage>
        <taxon>Bacteria</taxon>
        <taxon>Pseudomonadati</taxon>
        <taxon>Bacteroidota</taxon>
        <taxon>Flavobacteriia</taxon>
        <taxon>Flavobacteriales</taxon>
        <taxon>Flavobacteriaceae</taxon>
        <taxon>Flavobacterium</taxon>
    </lineage>
</organism>
<dbReference type="PANTHER" id="PTHR43668">
    <property type="entry name" value="ALLANTOINASE"/>
    <property type="match status" value="1"/>
</dbReference>
<dbReference type="Gene3D" id="3.20.20.140">
    <property type="entry name" value="Metal-dependent hydrolases"/>
    <property type="match status" value="1"/>
</dbReference>